<protein>
    <submittedName>
        <fullName evidence="2">Uncharacterized protein</fullName>
    </submittedName>
</protein>
<dbReference type="EMBL" id="JBHUMB010000007">
    <property type="protein sequence ID" value="MFD2743498.1"/>
    <property type="molecule type" value="Genomic_DNA"/>
</dbReference>
<keyword evidence="1" id="KW-0812">Transmembrane</keyword>
<evidence type="ECO:0000256" key="1">
    <source>
        <dbReference type="SAM" id="Phobius"/>
    </source>
</evidence>
<feature type="transmembrane region" description="Helical" evidence="1">
    <location>
        <begin position="161"/>
        <end position="180"/>
    </location>
</feature>
<gene>
    <name evidence="2" type="ORF">ACFSQ6_08820</name>
</gene>
<keyword evidence="1" id="KW-1133">Transmembrane helix</keyword>
<keyword evidence="3" id="KW-1185">Reference proteome</keyword>
<sequence length="189" mass="22014">MANLIQVPMLIFRIAILNTCLLFALLTGHAQVKSSVDSTSYEMQRTKVNSLLQHRKHKFGEFDQSVLKKSGVFGLFKSKRDMQQSIDILKAVVIYDNNIFLETQKLLSLKDFEKDHYQKLADEYDTRSSAYMRTITKLQTENEKLRTQVHNLDKDEHQSNVWIYLFSIVTIGLIGYIIYLRKQFASAKK</sequence>
<accession>A0ABW5UDM8</accession>
<organism evidence="2 3">
    <name type="scientific">Sphingobacterium populi</name>
    <dbReference type="NCBI Taxonomy" id="1812824"/>
    <lineage>
        <taxon>Bacteria</taxon>
        <taxon>Pseudomonadati</taxon>
        <taxon>Bacteroidota</taxon>
        <taxon>Sphingobacteriia</taxon>
        <taxon>Sphingobacteriales</taxon>
        <taxon>Sphingobacteriaceae</taxon>
        <taxon>Sphingobacterium</taxon>
    </lineage>
</organism>
<dbReference type="Proteomes" id="UP001597418">
    <property type="component" value="Unassembled WGS sequence"/>
</dbReference>
<reference evidence="3" key="1">
    <citation type="journal article" date="2019" name="Int. J. Syst. Evol. Microbiol.">
        <title>The Global Catalogue of Microorganisms (GCM) 10K type strain sequencing project: providing services to taxonomists for standard genome sequencing and annotation.</title>
        <authorList>
            <consortium name="The Broad Institute Genomics Platform"/>
            <consortium name="The Broad Institute Genome Sequencing Center for Infectious Disease"/>
            <person name="Wu L."/>
            <person name="Ma J."/>
        </authorList>
    </citation>
    <scope>NUCLEOTIDE SEQUENCE [LARGE SCALE GENOMIC DNA]</scope>
    <source>
        <strain evidence="3">KCTC 42247</strain>
    </source>
</reference>
<evidence type="ECO:0000313" key="2">
    <source>
        <dbReference type="EMBL" id="MFD2743498.1"/>
    </source>
</evidence>
<proteinExistence type="predicted"/>
<keyword evidence="1" id="KW-0472">Membrane</keyword>
<evidence type="ECO:0000313" key="3">
    <source>
        <dbReference type="Proteomes" id="UP001597418"/>
    </source>
</evidence>
<dbReference type="RefSeq" id="WP_156472558.1">
    <property type="nucleotide sequence ID" value="NZ_JBHUMB010000007.1"/>
</dbReference>
<comment type="caution">
    <text evidence="2">The sequence shown here is derived from an EMBL/GenBank/DDBJ whole genome shotgun (WGS) entry which is preliminary data.</text>
</comment>
<name>A0ABW5UDM8_9SPHI</name>